<dbReference type="InterPro" id="IPR001387">
    <property type="entry name" value="Cro/C1-type_HTH"/>
</dbReference>
<dbReference type="SUPFAM" id="SSF47413">
    <property type="entry name" value="lambda repressor-like DNA-binding domains"/>
    <property type="match status" value="1"/>
</dbReference>
<dbReference type="Pfam" id="PF01381">
    <property type="entry name" value="HTH_3"/>
    <property type="match status" value="1"/>
</dbReference>
<name>A0A8S5M1B9_9CAUD</name>
<keyword evidence="1" id="KW-0175">Coiled coil</keyword>
<dbReference type="GO" id="GO:0003677">
    <property type="term" value="F:DNA binding"/>
    <property type="evidence" value="ECO:0007669"/>
    <property type="project" value="InterPro"/>
</dbReference>
<dbReference type="EMBL" id="BK014795">
    <property type="protein sequence ID" value="DAD76028.1"/>
    <property type="molecule type" value="Genomic_DNA"/>
</dbReference>
<feature type="domain" description="HTH cro/C1-type" evidence="2">
    <location>
        <begin position="95"/>
        <end position="150"/>
    </location>
</feature>
<organism evidence="3">
    <name type="scientific">Podoviridae sp. ctIi96</name>
    <dbReference type="NCBI Taxonomy" id="2826550"/>
    <lineage>
        <taxon>Viruses</taxon>
        <taxon>Duplodnaviria</taxon>
        <taxon>Heunggongvirae</taxon>
        <taxon>Uroviricota</taxon>
        <taxon>Caudoviricetes</taxon>
    </lineage>
</organism>
<accession>A0A8S5M1B9</accession>
<dbReference type="CDD" id="cd00093">
    <property type="entry name" value="HTH_XRE"/>
    <property type="match status" value="1"/>
</dbReference>
<protein>
    <submittedName>
        <fullName evidence="3">Helix-turn-helix domain protein</fullName>
    </submittedName>
</protein>
<dbReference type="Gene3D" id="1.10.260.40">
    <property type="entry name" value="lambda repressor-like DNA-binding domains"/>
    <property type="match status" value="1"/>
</dbReference>
<reference evidence="3" key="1">
    <citation type="journal article" date="2021" name="Proc. Natl. Acad. Sci. U.S.A.">
        <title>A Catalog of Tens of Thousands of Viruses from Human Metagenomes Reveals Hidden Associations with Chronic Diseases.</title>
        <authorList>
            <person name="Tisza M.J."/>
            <person name="Buck C.B."/>
        </authorList>
    </citation>
    <scope>NUCLEOTIDE SEQUENCE</scope>
    <source>
        <strain evidence="3">CtIi96</strain>
    </source>
</reference>
<evidence type="ECO:0000313" key="3">
    <source>
        <dbReference type="EMBL" id="DAD76028.1"/>
    </source>
</evidence>
<dbReference type="PROSITE" id="PS50943">
    <property type="entry name" value="HTH_CROC1"/>
    <property type="match status" value="1"/>
</dbReference>
<dbReference type="CDD" id="cd14686">
    <property type="entry name" value="bZIP"/>
    <property type="match status" value="1"/>
</dbReference>
<feature type="coiled-coil region" evidence="1">
    <location>
        <begin position="179"/>
        <end position="213"/>
    </location>
</feature>
<dbReference type="InterPro" id="IPR010982">
    <property type="entry name" value="Lambda_DNA-bd_dom_sf"/>
</dbReference>
<sequence>MDARGILEFILKKEGITYYKLSKMMGLPRVQPLYNIRDGAVKSITKNYAQKIIEAFPDSGYTLAFLMTGDESLINTTKMLVSEDSNVSTTVIDRVIIILDDKKLSRTAFSKLIGMPQTTVNNYILGIRSISFEFVEKILEAFPDISAEWLMRGKGNMCISGQESYLVSDFDIELIKQSLRFSQDTVEKQRIAIAELEDEILKLKAENAALKKGMTVSTNESKGFVG</sequence>
<evidence type="ECO:0000259" key="2">
    <source>
        <dbReference type="PROSITE" id="PS50943"/>
    </source>
</evidence>
<evidence type="ECO:0000256" key="1">
    <source>
        <dbReference type="SAM" id="Coils"/>
    </source>
</evidence>
<dbReference type="SMART" id="SM00530">
    <property type="entry name" value="HTH_XRE"/>
    <property type="match status" value="1"/>
</dbReference>
<proteinExistence type="predicted"/>